<accession>A0A6J5VQA1</accession>
<reference evidence="1 2" key="1">
    <citation type="submission" date="2020-05" db="EMBL/GenBank/DDBJ databases">
        <authorList>
            <person name="Campoy J."/>
            <person name="Schneeberger K."/>
            <person name="Spophaly S."/>
        </authorList>
    </citation>
    <scope>NUCLEOTIDE SEQUENCE [LARGE SCALE GENOMIC DNA]</scope>
    <source>
        <strain evidence="1">PruArmRojPasFocal</strain>
    </source>
</reference>
<dbReference type="AlphaFoldDB" id="A0A6J5VQA1"/>
<dbReference type="Proteomes" id="UP000507222">
    <property type="component" value="Unassembled WGS sequence"/>
</dbReference>
<protein>
    <submittedName>
        <fullName evidence="1">Uncharacterized protein</fullName>
    </submittedName>
</protein>
<evidence type="ECO:0000313" key="1">
    <source>
        <dbReference type="EMBL" id="CAB4291430.1"/>
    </source>
</evidence>
<evidence type="ECO:0000313" key="2">
    <source>
        <dbReference type="Proteomes" id="UP000507222"/>
    </source>
</evidence>
<gene>
    <name evidence="1" type="ORF">CURHAP_LOCUS51749</name>
</gene>
<sequence>MKVSSVSSCWKIQCLKLVKGIASTGSAVTLVSIERRASTGCCRVSYLLRKLIWKLKSQWKQAVGWRKSYTHYTYDLQSYSLNFDNGFDDHLSPHSFR</sequence>
<dbReference type="EMBL" id="CAEKDK010000008">
    <property type="protein sequence ID" value="CAB4291430.1"/>
    <property type="molecule type" value="Genomic_DNA"/>
</dbReference>
<organism evidence="1 2">
    <name type="scientific">Prunus armeniaca</name>
    <name type="common">Apricot</name>
    <name type="synonym">Armeniaca vulgaris</name>
    <dbReference type="NCBI Taxonomy" id="36596"/>
    <lineage>
        <taxon>Eukaryota</taxon>
        <taxon>Viridiplantae</taxon>
        <taxon>Streptophyta</taxon>
        <taxon>Embryophyta</taxon>
        <taxon>Tracheophyta</taxon>
        <taxon>Spermatophyta</taxon>
        <taxon>Magnoliopsida</taxon>
        <taxon>eudicotyledons</taxon>
        <taxon>Gunneridae</taxon>
        <taxon>Pentapetalae</taxon>
        <taxon>rosids</taxon>
        <taxon>fabids</taxon>
        <taxon>Rosales</taxon>
        <taxon>Rosaceae</taxon>
        <taxon>Amygdaloideae</taxon>
        <taxon>Amygdaleae</taxon>
        <taxon>Prunus</taxon>
    </lineage>
</organism>
<dbReference type="PANTHER" id="PTHR34538:SF4">
    <property type="entry name" value="EXPRESSED PROTEIN"/>
    <property type="match status" value="1"/>
</dbReference>
<dbReference type="PANTHER" id="PTHR34538">
    <property type="entry name" value="EXPRESSED PROTEIN"/>
    <property type="match status" value="1"/>
</dbReference>
<name>A0A6J5VQA1_PRUAR</name>
<proteinExistence type="predicted"/>